<sequence length="198" mass="21927">MTMILEVALVWAVVSPLAVTLSVASRDSAAARQVLRQIVALMPPNRFYLDRTAVTISERWKITTTNECCLAVQSMVLEMEARHRYAVHPTITSRRTRVCSIWTHSLMISSSWTLVISLIVLSSSTSTHRAHVTSSSRIITVTVSSTSTSIIIPVRGKAFPALVSHYPTYCINSKVTAMLRKPTSTCYRRITISSTVPC</sequence>
<reference evidence="2" key="1">
    <citation type="submission" date="2018-01" db="EMBL/GenBank/DDBJ databases">
        <title>An insight into the sialome of Amazonian anophelines.</title>
        <authorList>
            <person name="Ribeiro J.M."/>
            <person name="Scarpassa V."/>
            <person name="Calvo E."/>
        </authorList>
    </citation>
    <scope>NUCLEOTIDE SEQUENCE</scope>
    <source>
        <tissue evidence="2">Salivary glands</tissue>
    </source>
</reference>
<dbReference type="AlphaFoldDB" id="A0A2M4B1D4"/>
<keyword evidence="1" id="KW-0732">Signal</keyword>
<accession>A0A2M4B1D4</accession>
<dbReference type="EMBL" id="GGFK01013525">
    <property type="protein sequence ID" value="MBW46846.1"/>
    <property type="molecule type" value="Transcribed_RNA"/>
</dbReference>
<feature type="signal peptide" evidence="1">
    <location>
        <begin position="1"/>
        <end position="24"/>
    </location>
</feature>
<protein>
    <submittedName>
        <fullName evidence="2">Putative secreted protein</fullName>
    </submittedName>
</protein>
<evidence type="ECO:0000313" key="2">
    <source>
        <dbReference type="EMBL" id="MBW46846.1"/>
    </source>
</evidence>
<organism evidence="2">
    <name type="scientific">Anopheles triannulatus</name>
    <dbReference type="NCBI Taxonomy" id="58253"/>
    <lineage>
        <taxon>Eukaryota</taxon>
        <taxon>Metazoa</taxon>
        <taxon>Ecdysozoa</taxon>
        <taxon>Arthropoda</taxon>
        <taxon>Hexapoda</taxon>
        <taxon>Insecta</taxon>
        <taxon>Pterygota</taxon>
        <taxon>Neoptera</taxon>
        <taxon>Endopterygota</taxon>
        <taxon>Diptera</taxon>
        <taxon>Nematocera</taxon>
        <taxon>Culicoidea</taxon>
        <taxon>Culicidae</taxon>
        <taxon>Anophelinae</taxon>
        <taxon>Anopheles</taxon>
    </lineage>
</organism>
<feature type="chain" id="PRO_5014623665" evidence="1">
    <location>
        <begin position="25"/>
        <end position="198"/>
    </location>
</feature>
<proteinExistence type="predicted"/>
<evidence type="ECO:0000256" key="1">
    <source>
        <dbReference type="SAM" id="SignalP"/>
    </source>
</evidence>
<name>A0A2M4B1D4_9DIPT</name>